<protein>
    <submittedName>
        <fullName evidence="5">PIK helical domain-containing protein</fullName>
    </submittedName>
</protein>
<keyword evidence="4" id="KW-1185">Reference proteome</keyword>
<dbReference type="Proteomes" id="UP000271098">
    <property type="component" value="Unassembled WGS sequence"/>
</dbReference>
<evidence type="ECO:0000313" key="4">
    <source>
        <dbReference type="Proteomes" id="UP000271098"/>
    </source>
</evidence>
<dbReference type="OrthoDB" id="10264149at2759"/>
<dbReference type="InterPro" id="IPR049160">
    <property type="entry name" value="PI4KB-PIK1_PIK"/>
</dbReference>
<evidence type="ECO:0000313" key="3">
    <source>
        <dbReference type="EMBL" id="VDK44908.1"/>
    </source>
</evidence>
<organism evidence="5">
    <name type="scientific">Gongylonema pulchrum</name>
    <dbReference type="NCBI Taxonomy" id="637853"/>
    <lineage>
        <taxon>Eukaryota</taxon>
        <taxon>Metazoa</taxon>
        <taxon>Ecdysozoa</taxon>
        <taxon>Nematoda</taxon>
        <taxon>Chromadorea</taxon>
        <taxon>Rhabditida</taxon>
        <taxon>Spirurina</taxon>
        <taxon>Spiruromorpha</taxon>
        <taxon>Spiruroidea</taxon>
        <taxon>Gongylonematidae</taxon>
        <taxon>Gongylonema</taxon>
    </lineage>
</organism>
<dbReference type="AlphaFoldDB" id="A0A183D6U9"/>
<feature type="domain" description="PI4KB/PIK1 accessory" evidence="2">
    <location>
        <begin position="73"/>
        <end position="131"/>
    </location>
</feature>
<evidence type="ECO:0000256" key="1">
    <source>
        <dbReference type="SAM" id="MobiDB-lite"/>
    </source>
</evidence>
<dbReference type="EMBL" id="UYRT01008375">
    <property type="protein sequence ID" value="VDK44908.1"/>
    <property type="molecule type" value="Genomic_DNA"/>
</dbReference>
<reference evidence="3 4" key="2">
    <citation type="submission" date="2018-11" db="EMBL/GenBank/DDBJ databases">
        <authorList>
            <consortium name="Pathogen Informatics"/>
        </authorList>
    </citation>
    <scope>NUCLEOTIDE SEQUENCE [LARGE SCALE GENOMIC DNA]</scope>
</reference>
<feature type="region of interest" description="Disordered" evidence="1">
    <location>
        <begin position="1"/>
        <end position="41"/>
    </location>
</feature>
<dbReference type="WBParaSite" id="GPUH_0000444701-mRNA-1">
    <property type="protein sequence ID" value="GPUH_0000444701-mRNA-1"/>
    <property type="gene ID" value="GPUH_0000444701"/>
</dbReference>
<gene>
    <name evidence="3" type="ORF">GPUH_LOCUS4439</name>
</gene>
<sequence length="134" mass="15377">MQLAEEEECPDMRENDNIANTTVSGTNKNEEKSSTAAAASRQDNFKKNASYFAASNRSWLLRLFESDLFDIRIAIRYLSSYKEAGVLNYLGNRLFDLPSEMVDFYVPQLILLYLNVREIAEVTHPYIVKRSVIV</sequence>
<evidence type="ECO:0000259" key="2">
    <source>
        <dbReference type="Pfam" id="PF21245"/>
    </source>
</evidence>
<reference evidence="5" key="1">
    <citation type="submission" date="2016-06" db="UniProtKB">
        <authorList>
            <consortium name="WormBaseParasite"/>
        </authorList>
    </citation>
    <scope>IDENTIFICATION</scope>
</reference>
<accession>A0A183D6U9</accession>
<proteinExistence type="predicted"/>
<dbReference type="Pfam" id="PF21245">
    <property type="entry name" value="PI4KB-PIK1_PIK"/>
    <property type="match status" value="1"/>
</dbReference>
<evidence type="ECO:0000313" key="5">
    <source>
        <dbReference type="WBParaSite" id="GPUH_0000444701-mRNA-1"/>
    </source>
</evidence>
<name>A0A183D6U9_9BILA</name>
<feature type="compositionally biased region" description="Polar residues" evidence="1">
    <location>
        <begin position="17"/>
        <end position="27"/>
    </location>
</feature>